<dbReference type="EMBL" id="JADBEM010000001">
    <property type="protein sequence ID" value="MBE1603466.1"/>
    <property type="molecule type" value="Genomic_DNA"/>
</dbReference>
<name>A0A927RFQ0_9ACTN</name>
<evidence type="ECO:0000313" key="2">
    <source>
        <dbReference type="EMBL" id="MBE1603466.1"/>
    </source>
</evidence>
<proteinExistence type="predicted"/>
<evidence type="ECO:0008006" key="4">
    <source>
        <dbReference type="Google" id="ProtNLM"/>
    </source>
</evidence>
<dbReference type="Proteomes" id="UP000638648">
    <property type="component" value="Unassembled WGS sequence"/>
</dbReference>
<organism evidence="2 3">
    <name type="scientific">Actinopolymorpha pittospori</name>
    <dbReference type="NCBI Taxonomy" id="648752"/>
    <lineage>
        <taxon>Bacteria</taxon>
        <taxon>Bacillati</taxon>
        <taxon>Actinomycetota</taxon>
        <taxon>Actinomycetes</taxon>
        <taxon>Propionibacteriales</taxon>
        <taxon>Actinopolymorphaceae</taxon>
        <taxon>Actinopolymorpha</taxon>
    </lineage>
</organism>
<dbReference type="AlphaFoldDB" id="A0A927RFQ0"/>
<feature type="compositionally biased region" description="Basic and acidic residues" evidence="1">
    <location>
        <begin position="1"/>
        <end position="25"/>
    </location>
</feature>
<comment type="caution">
    <text evidence="2">The sequence shown here is derived from an EMBL/GenBank/DDBJ whole genome shotgun (WGS) entry which is preliminary data.</text>
</comment>
<feature type="region of interest" description="Disordered" evidence="1">
    <location>
        <begin position="1"/>
        <end position="31"/>
    </location>
</feature>
<evidence type="ECO:0000313" key="3">
    <source>
        <dbReference type="Proteomes" id="UP000638648"/>
    </source>
</evidence>
<protein>
    <recommendedName>
        <fullName evidence="4">PRC-barrel domain-containing protein</fullName>
    </recommendedName>
</protein>
<keyword evidence="3" id="KW-1185">Reference proteome</keyword>
<evidence type="ECO:0000256" key="1">
    <source>
        <dbReference type="SAM" id="MobiDB-lite"/>
    </source>
</evidence>
<reference evidence="2" key="1">
    <citation type="submission" date="2020-10" db="EMBL/GenBank/DDBJ databases">
        <title>Sequencing the genomes of 1000 actinobacteria strains.</title>
        <authorList>
            <person name="Klenk H.-P."/>
        </authorList>
    </citation>
    <scope>NUCLEOTIDE SEQUENCE</scope>
    <source>
        <strain evidence="2">DSM 45354</strain>
    </source>
</reference>
<dbReference type="RefSeq" id="WP_192748281.1">
    <property type="nucleotide sequence ID" value="NZ_BAABJL010000120.1"/>
</dbReference>
<gene>
    <name evidence="2" type="ORF">HEB94_000314</name>
</gene>
<sequence>MREDMPVVDAEGKRLGTVDEVKMGESDAATE</sequence>
<accession>A0A927RFQ0</accession>